<reference evidence="1" key="2">
    <citation type="submission" date="2023-01" db="EMBL/GenBank/DDBJ databases">
        <title>Gilvimarinus xylanilyticus HB14 isolated from Caulerpa lentillifera aquaculture base in Hainan, China.</title>
        <authorList>
            <person name="Zhang Y.-J."/>
        </authorList>
    </citation>
    <scope>NUCLEOTIDE SEQUENCE</scope>
    <source>
        <strain evidence="1">HB14</strain>
    </source>
</reference>
<organism evidence="1 2">
    <name type="scientific">Gilvimarinus xylanilyticus</name>
    <dbReference type="NCBI Taxonomy" id="2944139"/>
    <lineage>
        <taxon>Bacteria</taxon>
        <taxon>Pseudomonadati</taxon>
        <taxon>Pseudomonadota</taxon>
        <taxon>Gammaproteobacteria</taxon>
        <taxon>Cellvibrionales</taxon>
        <taxon>Cellvibrionaceae</taxon>
        <taxon>Gilvimarinus</taxon>
    </lineage>
</organism>
<dbReference type="Gene3D" id="3.90.1720.10">
    <property type="entry name" value="endopeptidase domain like (from Nostoc punctiforme)"/>
    <property type="match status" value="1"/>
</dbReference>
<sequence length="244" mass="27902">MNAGDVFLVKGTEKHSKWLSALQKAIYPKASSSHVLISVGDGAFVHATTSSGVDFERYDHLLGEIEDGWRVIRNKRVDDLKSQELQLAAIFFVKQAYNYKFMFESNDQTSFCSELVAKVYAKCDIELFGKNTGKITPADFDRAADTDSEWEDVTEEYRALFAENDKIKHIFDIAYFTLVATTQKRSYMMNAYDGLIEAFGQMAEKGLVSKELHSKMVEMETDFRAKKNISFWNEKKYPPKNNES</sequence>
<dbReference type="Proteomes" id="UP001139319">
    <property type="component" value="Unassembled WGS sequence"/>
</dbReference>
<protein>
    <recommendedName>
        <fullName evidence="3">Permuted papain-like amidase YaeF/Yiix C92 family enzyme</fullName>
    </recommendedName>
</protein>
<dbReference type="EMBL" id="JAMFTH010000005">
    <property type="protein sequence ID" value="MCP8900370.1"/>
    <property type="molecule type" value="Genomic_DNA"/>
</dbReference>
<dbReference type="RefSeq" id="WP_253968663.1">
    <property type="nucleotide sequence ID" value="NZ_JAMFTH010000005.1"/>
</dbReference>
<reference evidence="1" key="1">
    <citation type="submission" date="2022-05" db="EMBL/GenBank/DDBJ databases">
        <authorList>
            <person name="Sun H.-N."/>
        </authorList>
    </citation>
    <scope>NUCLEOTIDE SEQUENCE</scope>
    <source>
        <strain evidence="1">HB14</strain>
    </source>
</reference>
<dbReference type="InterPro" id="IPR038765">
    <property type="entry name" value="Papain-like_cys_pep_sf"/>
</dbReference>
<proteinExistence type="predicted"/>
<dbReference type="Pfam" id="PF05708">
    <property type="entry name" value="Peptidase_C92"/>
    <property type="match status" value="1"/>
</dbReference>
<name>A0A9X2HYH9_9GAMM</name>
<evidence type="ECO:0000313" key="1">
    <source>
        <dbReference type="EMBL" id="MCP8900370.1"/>
    </source>
</evidence>
<keyword evidence="2" id="KW-1185">Reference proteome</keyword>
<dbReference type="SUPFAM" id="SSF54001">
    <property type="entry name" value="Cysteine proteinases"/>
    <property type="match status" value="1"/>
</dbReference>
<dbReference type="AlphaFoldDB" id="A0A9X2HYH9"/>
<accession>A0A9X2HYH9</accession>
<evidence type="ECO:0008006" key="3">
    <source>
        <dbReference type="Google" id="ProtNLM"/>
    </source>
</evidence>
<gene>
    <name evidence="1" type="ORF">M6D89_13780</name>
</gene>
<comment type="caution">
    <text evidence="1">The sequence shown here is derived from an EMBL/GenBank/DDBJ whole genome shotgun (WGS) entry which is preliminary data.</text>
</comment>
<evidence type="ECO:0000313" key="2">
    <source>
        <dbReference type="Proteomes" id="UP001139319"/>
    </source>
</evidence>
<dbReference type="InterPro" id="IPR024453">
    <property type="entry name" value="Peptidase_C92"/>
</dbReference>